<dbReference type="EnsemblMetazoa" id="MESCA002413-RA">
    <property type="protein sequence ID" value="MESCA002413-PA"/>
    <property type="gene ID" value="MESCA002413"/>
</dbReference>
<name>T1GGA0_MEGSC</name>
<dbReference type="Proteomes" id="UP000015102">
    <property type="component" value="Unassembled WGS sequence"/>
</dbReference>
<evidence type="ECO:0000256" key="2">
    <source>
        <dbReference type="SAM" id="Phobius"/>
    </source>
</evidence>
<protein>
    <recommendedName>
        <fullName evidence="5">Zasp-like motif domain-containing protein</fullName>
    </recommendedName>
</protein>
<keyword evidence="2" id="KW-0812">Transmembrane</keyword>
<reference evidence="3" key="2">
    <citation type="submission" date="2015-06" db="UniProtKB">
        <authorList>
            <consortium name="EnsemblMetazoa"/>
        </authorList>
    </citation>
    <scope>IDENTIFICATION</scope>
</reference>
<feature type="region of interest" description="Disordered" evidence="1">
    <location>
        <begin position="1"/>
        <end position="20"/>
    </location>
</feature>
<dbReference type="AlphaFoldDB" id="T1GGA0"/>
<reference evidence="4" key="1">
    <citation type="submission" date="2013-02" db="EMBL/GenBank/DDBJ databases">
        <authorList>
            <person name="Hughes D."/>
        </authorList>
    </citation>
    <scope>NUCLEOTIDE SEQUENCE</scope>
    <source>
        <strain>Durham</strain>
        <strain evidence="4">NC isolate 2 -- Noor lab</strain>
    </source>
</reference>
<dbReference type="EMBL" id="CAQQ02164343">
    <property type="status" value="NOT_ANNOTATED_CDS"/>
    <property type="molecule type" value="Genomic_DNA"/>
</dbReference>
<dbReference type="EMBL" id="CAQQ02164340">
    <property type="status" value="NOT_ANNOTATED_CDS"/>
    <property type="molecule type" value="Genomic_DNA"/>
</dbReference>
<keyword evidence="4" id="KW-1185">Reference proteome</keyword>
<dbReference type="STRING" id="36166.T1GGA0"/>
<evidence type="ECO:0000313" key="4">
    <source>
        <dbReference type="Proteomes" id="UP000015102"/>
    </source>
</evidence>
<proteinExistence type="predicted"/>
<dbReference type="EMBL" id="CAQQ02164341">
    <property type="status" value="NOT_ANNOTATED_CDS"/>
    <property type="molecule type" value="Genomic_DNA"/>
</dbReference>
<keyword evidence="2" id="KW-0472">Membrane</keyword>
<evidence type="ECO:0008006" key="5">
    <source>
        <dbReference type="Google" id="ProtNLM"/>
    </source>
</evidence>
<keyword evidence="2" id="KW-1133">Transmembrane helix</keyword>
<accession>T1GGA0</accession>
<dbReference type="EMBL" id="CAQQ02164342">
    <property type="status" value="NOT_ANNOTATED_CDS"/>
    <property type="molecule type" value="Genomic_DNA"/>
</dbReference>
<dbReference type="HOGENOM" id="CLU_913896_0_0_1"/>
<evidence type="ECO:0000256" key="1">
    <source>
        <dbReference type="SAM" id="MobiDB-lite"/>
    </source>
</evidence>
<dbReference type="EMBL" id="CAQQ02164344">
    <property type="status" value="NOT_ANNOTATED_CDS"/>
    <property type="molecule type" value="Genomic_DNA"/>
</dbReference>
<feature type="transmembrane region" description="Helical" evidence="2">
    <location>
        <begin position="152"/>
        <end position="171"/>
    </location>
</feature>
<evidence type="ECO:0000313" key="3">
    <source>
        <dbReference type="EnsemblMetazoa" id="MESCA002413-PA"/>
    </source>
</evidence>
<organism evidence="3 4">
    <name type="scientific">Megaselia scalaris</name>
    <name type="common">Humpbacked fly</name>
    <name type="synonym">Phora scalaris</name>
    <dbReference type="NCBI Taxonomy" id="36166"/>
    <lineage>
        <taxon>Eukaryota</taxon>
        <taxon>Metazoa</taxon>
        <taxon>Ecdysozoa</taxon>
        <taxon>Arthropoda</taxon>
        <taxon>Hexapoda</taxon>
        <taxon>Insecta</taxon>
        <taxon>Pterygota</taxon>
        <taxon>Neoptera</taxon>
        <taxon>Endopterygota</taxon>
        <taxon>Diptera</taxon>
        <taxon>Brachycera</taxon>
        <taxon>Muscomorpha</taxon>
        <taxon>Platypezoidea</taxon>
        <taxon>Phoridae</taxon>
        <taxon>Megaseliini</taxon>
        <taxon>Megaselia</taxon>
    </lineage>
</organism>
<sequence>PYRSTPLVLPGPKVKKDAPTTESYLRHYPNPKVRAHPGQHDYHDVLMKQRVADTMLHKVVGAEADSGRSNLMQIKHIFKNIFKIQKTCQCNEKLKSHNFHRFIFPGTKTQNSGATKIEATTGKTRKQKPTKLQRMSAFLIFWRTWNIFQQSVFPICLYFPYIYFSVCSPFFSFQMSMYKKTVVYDPSKSDTFRAIQEEGYGNEEYIQEVTTPVQPKVFSPSSKMVPGKKLPSLSPRPSIVDLWPPVMASLFLDYILAHFSIFQILSRSGRVDQPHFLKRVDYSHENAHFSIFCMFIYNVKCVCLY</sequence>